<dbReference type="OrthoDB" id="5365583at2759"/>
<gene>
    <name evidence="2" type="ORF">C7212DRAFT_343976</name>
</gene>
<name>A0A317SQ67_9PEZI</name>
<comment type="caution">
    <text evidence="2">The sequence shown here is derived from an EMBL/GenBank/DDBJ whole genome shotgun (WGS) entry which is preliminary data.</text>
</comment>
<dbReference type="EMBL" id="PYWC01000031">
    <property type="protein sequence ID" value="PWW76595.1"/>
    <property type="molecule type" value="Genomic_DNA"/>
</dbReference>
<reference evidence="2 3" key="1">
    <citation type="submission" date="2018-03" db="EMBL/GenBank/DDBJ databases">
        <title>Genomes of Pezizomycetes fungi and the evolution of truffles.</title>
        <authorList>
            <person name="Murat C."/>
            <person name="Payen T."/>
            <person name="Noel B."/>
            <person name="Kuo A."/>
            <person name="Martin F.M."/>
        </authorList>
    </citation>
    <scope>NUCLEOTIDE SEQUENCE [LARGE SCALE GENOMIC DNA]</scope>
    <source>
        <strain evidence="2">091103-1</strain>
    </source>
</reference>
<keyword evidence="3" id="KW-1185">Reference proteome</keyword>
<organism evidence="2 3">
    <name type="scientific">Tuber magnatum</name>
    <name type="common">white Piedmont truffle</name>
    <dbReference type="NCBI Taxonomy" id="42249"/>
    <lineage>
        <taxon>Eukaryota</taxon>
        <taxon>Fungi</taxon>
        <taxon>Dikarya</taxon>
        <taxon>Ascomycota</taxon>
        <taxon>Pezizomycotina</taxon>
        <taxon>Pezizomycetes</taxon>
        <taxon>Pezizales</taxon>
        <taxon>Tuberaceae</taxon>
        <taxon>Tuber</taxon>
    </lineage>
</organism>
<feature type="region of interest" description="Disordered" evidence="1">
    <location>
        <begin position="155"/>
        <end position="183"/>
    </location>
</feature>
<proteinExistence type="predicted"/>
<sequence length="461" mass="52468">MERPHKEFSLLPSLHTSATSSLFPSDHFHAFQRQTTTADNDDLFPMIVVSTGRLYFPTTITFFRQLNTTERFLSLPSQTKLLPSPQLLVIEDRIFSIPYVGHGFRPEYKVDLTEIGDGAFSDPEFTKGMEEKVFKYEMVERDLLEVELAKWSDVDSETGDPAEDLNLDYRSGGQPGSGAYNSNSIKTDANYRFDLPEYQKKRLWILTDEALTDAGWNMKGHSWFVVLAASLTKVKASRQWEKDRDVALRYTSNWGWDEIVATFTYRLLLPSKQDQSPSPLLHTKSQCSSQPSTSLGPIARACLQTISVKNVSVYNKSYKGYIGNLDHEINTFIAQGGFLTVDNSVHQESSHKIAIMEPSNDGLLYDGRIATGWIAHKIYEKTQMKSQLMCFELYDQPSHQSRLRSAAGWLLEAFARDWFRYGGSFEADKLPIENHKTLRLDFTTSWSESHNHFMDASNLAG</sequence>
<accession>A0A317SQ67</accession>
<feature type="compositionally biased region" description="Acidic residues" evidence="1">
    <location>
        <begin position="155"/>
        <end position="166"/>
    </location>
</feature>
<dbReference type="Proteomes" id="UP000246991">
    <property type="component" value="Unassembled WGS sequence"/>
</dbReference>
<evidence type="ECO:0000256" key="1">
    <source>
        <dbReference type="SAM" id="MobiDB-lite"/>
    </source>
</evidence>
<protein>
    <submittedName>
        <fullName evidence="2">Uncharacterized protein</fullName>
    </submittedName>
</protein>
<evidence type="ECO:0000313" key="2">
    <source>
        <dbReference type="EMBL" id="PWW76595.1"/>
    </source>
</evidence>
<evidence type="ECO:0000313" key="3">
    <source>
        <dbReference type="Proteomes" id="UP000246991"/>
    </source>
</evidence>
<dbReference type="AlphaFoldDB" id="A0A317SQ67"/>